<name>A0AAV1PKX8_SCOSC</name>
<gene>
    <name evidence="1" type="ORF">FSCOSCO3_A010508</name>
</gene>
<protein>
    <submittedName>
        <fullName evidence="1">Uncharacterized protein</fullName>
    </submittedName>
</protein>
<dbReference type="Proteomes" id="UP001314229">
    <property type="component" value="Unassembled WGS sequence"/>
</dbReference>
<feature type="non-terminal residue" evidence="1">
    <location>
        <position position="1"/>
    </location>
</feature>
<reference evidence="1 2" key="1">
    <citation type="submission" date="2024-01" db="EMBL/GenBank/DDBJ databases">
        <authorList>
            <person name="Alioto T."/>
            <person name="Alioto T."/>
            <person name="Gomez Garrido J."/>
        </authorList>
    </citation>
    <scope>NUCLEOTIDE SEQUENCE [LARGE SCALE GENOMIC DNA]</scope>
</reference>
<evidence type="ECO:0000313" key="1">
    <source>
        <dbReference type="EMBL" id="CAK6972294.1"/>
    </source>
</evidence>
<dbReference type="AlphaFoldDB" id="A0AAV1PKX8"/>
<organism evidence="1 2">
    <name type="scientific">Scomber scombrus</name>
    <name type="common">Atlantic mackerel</name>
    <name type="synonym">Scomber vernalis</name>
    <dbReference type="NCBI Taxonomy" id="13677"/>
    <lineage>
        <taxon>Eukaryota</taxon>
        <taxon>Metazoa</taxon>
        <taxon>Chordata</taxon>
        <taxon>Craniata</taxon>
        <taxon>Vertebrata</taxon>
        <taxon>Euteleostomi</taxon>
        <taxon>Actinopterygii</taxon>
        <taxon>Neopterygii</taxon>
        <taxon>Teleostei</taxon>
        <taxon>Neoteleostei</taxon>
        <taxon>Acanthomorphata</taxon>
        <taxon>Pelagiaria</taxon>
        <taxon>Scombriformes</taxon>
        <taxon>Scombridae</taxon>
        <taxon>Scomber</taxon>
    </lineage>
</organism>
<dbReference type="EMBL" id="CAWUFR010000197">
    <property type="protein sequence ID" value="CAK6972294.1"/>
    <property type="molecule type" value="Genomic_DNA"/>
</dbReference>
<comment type="caution">
    <text evidence="1">The sequence shown here is derived from an EMBL/GenBank/DDBJ whole genome shotgun (WGS) entry which is preliminary data.</text>
</comment>
<evidence type="ECO:0000313" key="2">
    <source>
        <dbReference type="Proteomes" id="UP001314229"/>
    </source>
</evidence>
<accession>A0AAV1PKX8</accession>
<proteinExistence type="predicted"/>
<keyword evidence="2" id="KW-1185">Reference proteome</keyword>
<feature type="non-terminal residue" evidence="1">
    <location>
        <position position="73"/>
    </location>
</feature>
<sequence>ASLNKEPVCCGGETASGARIKNITSGQLTSSEPGDQTWPSEELCQEDCNMEVALLEGAMIIDITPAKNKDRQR</sequence>